<dbReference type="HAMAP" id="MF_02126">
    <property type="entry name" value="RF_methyltr_PrmC"/>
    <property type="match status" value="1"/>
</dbReference>
<dbReference type="Proteomes" id="UP000263642">
    <property type="component" value="Unassembled WGS sequence"/>
</dbReference>
<dbReference type="GO" id="GO:0102559">
    <property type="term" value="F:peptide chain release factor N(5)-glutamine methyltransferase activity"/>
    <property type="evidence" value="ECO:0007669"/>
    <property type="project" value="UniProtKB-EC"/>
</dbReference>
<organism evidence="9 10">
    <name type="scientific">Gimesia maris</name>
    <dbReference type="NCBI Taxonomy" id="122"/>
    <lineage>
        <taxon>Bacteria</taxon>
        <taxon>Pseudomonadati</taxon>
        <taxon>Planctomycetota</taxon>
        <taxon>Planctomycetia</taxon>
        <taxon>Planctomycetales</taxon>
        <taxon>Planctomycetaceae</taxon>
        <taxon>Gimesia</taxon>
    </lineage>
</organism>
<feature type="region of interest" description="Disordered" evidence="6">
    <location>
        <begin position="1"/>
        <end position="21"/>
    </location>
</feature>
<dbReference type="Gene3D" id="1.10.8.10">
    <property type="entry name" value="DNA helicase RuvA subunit, C-terminal domain"/>
    <property type="match status" value="1"/>
</dbReference>
<feature type="compositionally biased region" description="Polar residues" evidence="6">
    <location>
        <begin position="1"/>
        <end position="13"/>
    </location>
</feature>
<evidence type="ECO:0000256" key="3">
    <source>
        <dbReference type="ARBA" id="ARBA00022691"/>
    </source>
</evidence>
<dbReference type="Pfam" id="PF05175">
    <property type="entry name" value="MTS"/>
    <property type="match status" value="1"/>
</dbReference>
<feature type="binding site" evidence="5">
    <location>
        <begin position="210"/>
        <end position="213"/>
    </location>
    <ligand>
        <name>substrate</name>
    </ligand>
</feature>
<evidence type="ECO:0000259" key="8">
    <source>
        <dbReference type="Pfam" id="PF17827"/>
    </source>
</evidence>
<name>A0A3D3R0F0_9PLAN</name>
<accession>A0A3D3R0F0</accession>
<dbReference type="InterPro" id="IPR007848">
    <property type="entry name" value="Small_mtfrase_dom"/>
</dbReference>
<dbReference type="PANTHER" id="PTHR18895:SF74">
    <property type="entry name" value="MTRF1L RELEASE FACTOR GLUTAMINE METHYLTRANSFERASE"/>
    <property type="match status" value="1"/>
</dbReference>
<evidence type="ECO:0000259" key="7">
    <source>
        <dbReference type="Pfam" id="PF05175"/>
    </source>
</evidence>
<dbReference type="PROSITE" id="PS00092">
    <property type="entry name" value="N6_MTASE"/>
    <property type="match status" value="1"/>
</dbReference>
<feature type="binding site" evidence="5">
    <location>
        <position position="210"/>
    </location>
    <ligand>
        <name>S-adenosyl-L-methionine</name>
        <dbReference type="ChEBI" id="CHEBI:59789"/>
    </ligand>
</feature>
<reference evidence="9 10" key="1">
    <citation type="journal article" date="2018" name="Nat. Biotechnol.">
        <title>A standardized bacterial taxonomy based on genome phylogeny substantially revises the tree of life.</title>
        <authorList>
            <person name="Parks D.H."/>
            <person name="Chuvochina M."/>
            <person name="Waite D.W."/>
            <person name="Rinke C."/>
            <person name="Skarshewski A."/>
            <person name="Chaumeil P.A."/>
            <person name="Hugenholtz P."/>
        </authorList>
    </citation>
    <scope>NUCLEOTIDE SEQUENCE [LARGE SCALE GENOMIC DNA]</scope>
    <source>
        <strain evidence="9">UBA9375</strain>
    </source>
</reference>
<evidence type="ECO:0000256" key="5">
    <source>
        <dbReference type="HAMAP-Rule" id="MF_02126"/>
    </source>
</evidence>
<dbReference type="EC" id="2.1.1.297" evidence="5"/>
<comment type="function">
    <text evidence="5">Methylates the class 1 translation termination release factors RF1/PrfA and RF2/PrfB on the glutamine residue of the universally conserved GGQ motif.</text>
</comment>
<comment type="similarity">
    <text evidence="5">Belongs to the protein N5-glutamine methyltransferase family. PrmC subfamily.</text>
</comment>
<evidence type="ECO:0000256" key="1">
    <source>
        <dbReference type="ARBA" id="ARBA00022603"/>
    </source>
</evidence>
<proteinExistence type="inferred from homology"/>
<feature type="binding site" evidence="5">
    <location>
        <position position="165"/>
    </location>
    <ligand>
        <name>S-adenosyl-L-methionine</name>
        <dbReference type="ChEBI" id="CHEBI:59789"/>
    </ligand>
</feature>
<gene>
    <name evidence="5 9" type="primary">prmC</name>
    <name evidence="9" type="ORF">DIT97_04340</name>
</gene>
<dbReference type="InterPro" id="IPR019874">
    <property type="entry name" value="RF_methyltr_PrmC"/>
</dbReference>
<dbReference type="InterPro" id="IPR002052">
    <property type="entry name" value="DNA_methylase_N6_adenine_CS"/>
</dbReference>
<feature type="domain" description="Methyltransferase small" evidence="7">
    <location>
        <begin position="132"/>
        <end position="218"/>
    </location>
</feature>
<evidence type="ECO:0000256" key="4">
    <source>
        <dbReference type="ARBA" id="ARBA00048391"/>
    </source>
</evidence>
<dbReference type="AlphaFoldDB" id="A0A3D3R0F0"/>
<keyword evidence="1 5" id="KW-0489">Methyltransferase</keyword>
<dbReference type="GO" id="GO:0032259">
    <property type="term" value="P:methylation"/>
    <property type="evidence" value="ECO:0007669"/>
    <property type="project" value="UniProtKB-KW"/>
</dbReference>
<dbReference type="InterPro" id="IPR040758">
    <property type="entry name" value="PrmC_N"/>
</dbReference>
<comment type="caution">
    <text evidence="5">Lacks conserved residue(s) required for the propagation of feature annotation.</text>
</comment>
<comment type="caution">
    <text evidence="9">The sequence shown here is derived from an EMBL/GenBank/DDBJ whole genome shotgun (WGS) entry which is preliminary data.</text>
</comment>
<evidence type="ECO:0000313" key="9">
    <source>
        <dbReference type="EMBL" id="HCO22313.1"/>
    </source>
</evidence>
<dbReference type="Gene3D" id="3.40.50.150">
    <property type="entry name" value="Vaccinia Virus protein VP39"/>
    <property type="match status" value="1"/>
</dbReference>
<sequence length="309" mass="34664">MDRAVNENSPSPDRTSDAASEPWTVRRILDWTTAHLEKHGSDSPRLDTEVLLAHARNCERIRLYTNYEDVVTEQERALMRQLVQRRANSEPVAYLVGNREFFGLDFYVDKNVLVPRPDTETLVIELVDEAQKLTNPFILDLCTGSGCIAISAAANCHNAKFQATDISEPALAIARKNAASNELSNQIQFLLSDCFEQIPPGTLFDIIVSNPPYIPDAEIEQLEKDVRQHEPRLALSGGKDGLDFYRKIIQEAGRYLKDQGLLMLEFSPEQEADLLALFKATGEYTNVRVKADLAGRARVIIGQKLPILK</sequence>
<evidence type="ECO:0000313" key="10">
    <source>
        <dbReference type="Proteomes" id="UP000263642"/>
    </source>
</evidence>
<dbReference type="InterPro" id="IPR004556">
    <property type="entry name" value="HemK-like"/>
</dbReference>
<feature type="domain" description="Release factor glutamine methyltransferase N-terminal" evidence="8">
    <location>
        <begin position="28"/>
        <end position="97"/>
    </location>
</feature>
<dbReference type="PANTHER" id="PTHR18895">
    <property type="entry name" value="HEMK METHYLTRANSFERASE"/>
    <property type="match status" value="1"/>
</dbReference>
<dbReference type="InterPro" id="IPR029063">
    <property type="entry name" value="SAM-dependent_MTases_sf"/>
</dbReference>
<dbReference type="NCBIfam" id="TIGR03534">
    <property type="entry name" value="RF_mod_PrmC"/>
    <property type="match status" value="1"/>
</dbReference>
<keyword evidence="3 5" id="KW-0949">S-adenosyl-L-methionine</keyword>
<dbReference type="NCBIfam" id="TIGR00536">
    <property type="entry name" value="hemK_fam"/>
    <property type="match status" value="1"/>
</dbReference>
<dbReference type="CDD" id="cd02440">
    <property type="entry name" value="AdoMet_MTases"/>
    <property type="match status" value="1"/>
</dbReference>
<dbReference type="SUPFAM" id="SSF53335">
    <property type="entry name" value="S-adenosyl-L-methionine-dependent methyltransferases"/>
    <property type="match status" value="1"/>
</dbReference>
<evidence type="ECO:0000256" key="2">
    <source>
        <dbReference type="ARBA" id="ARBA00022679"/>
    </source>
</evidence>
<dbReference type="Pfam" id="PF17827">
    <property type="entry name" value="PrmC_N"/>
    <property type="match status" value="1"/>
</dbReference>
<dbReference type="InterPro" id="IPR050320">
    <property type="entry name" value="N5-glutamine_MTase"/>
</dbReference>
<dbReference type="GO" id="GO:0003676">
    <property type="term" value="F:nucleic acid binding"/>
    <property type="evidence" value="ECO:0007669"/>
    <property type="project" value="InterPro"/>
</dbReference>
<comment type="catalytic activity">
    <reaction evidence="4 5">
        <text>L-glutaminyl-[peptide chain release factor] + S-adenosyl-L-methionine = N(5)-methyl-L-glutaminyl-[peptide chain release factor] + S-adenosyl-L-homocysteine + H(+)</text>
        <dbReference type="Rhea" id="RHEA:42896"/>
        <dbReference type="Rhea" id="RHEA-COMP:10271"/>
        <dbReference type="Rhea" id="RHEA-COMP:10272"/>
        <dbReference type="ChEBI" id="CHEBI:15378"/>
        <dbReference type="ChEBI" id="CHEBI:30011"/>
        <dbReference type="ChEBI" id="CHEBI:57856"/>
        <dbReference type="ChEBI" id="CHEBI:59789"/>
        <dbReference type="ChEBI" id="CHEBI:61891"/>
        <dbReference type="EC" id="2.1.1.297"/>
    </reaction>
</comment>
<protein>
    <recommendedName>
        <fullName evidence="5">Release factor glutamine methyltransferase</fullName>
        <shortName evidence="5">RF MTase</shortName>
        <ecNumber evidence="5">2.1.1.297</ecNumber>
    </recommendedName>
    <alternativeName>
        <fullName evidence="5">N5-glutamine methyltransferase PrmC</fullName>
    </alternativeName>
    <alternativeName>
        <fullName evidence="5">Protein-(glutamine-N5) MTase PrmC</fullName>
    </alternativeName>
    <alternativeName>
        <fullName evidence="5">Protein-glutamine N-methyltransferase PrmC</fullName>
    </alternativeName>
</protein>
<dbReference type="EMBL" id="DQAY01000025">
    <property type="protein sequence ID" value="HCO22313.1"/>
    <property type="molecule type" value="Genomic_DNA"/>
</dbReference>
<evidence type="ECO:0000256" key="6">
    <source>
        <dbReference type="SAM" id="MobiDB-lite"/>
    </source>
</evidence>
<keyword evidence="2 5" id="KW-0808">Transferase</keyword>